<feature type="compositionally biased region" description="Polar residues" evidence="1">
    <location>
        <begin position="235"/>
        <end position="250"/>
    </location>
</feature>
<feature type="compositionally biased region" description="Polar residues" evidence="1">
    <location>
        <begin position="149"/>
        <end position="161"/>
    </location>
</feature>
<gene>
    <name evidence="2" type="ORF">GQ26_0020770</name>
</gene>
<dbReference type="AlphaFoldDB" id="A0A093VJA9"/>
<reference evidence="2" key="1">
    <citation type="journal article" date="2014" name="PLoS Genet.">
        <title>Signature Gene Expression Reveals Novel Clues to the Molecular Mechanisms of Dimorphic Transition in Penicillium marneffei.</title>
        <authorList>
            <person name="Yang E."/>
            <person name="Wang G."/>
            <person name="Cai J."/>
            <person name="Woo P.C."/>
            <person name="Lau S.K."/>
            <person name="Yuen K.-Y."/>
            <person name="Chow W.-N."/>
            <person name="Lin X."/>
        </authorList>
    </citation>
    <scope>NUCLEOTIDE SEQUENCE [LARGE SCALE GENOMIC DNA]</scope>
    <source>
        <strain evidence="2">PM1</strain>
    </source>
</reference>
<feature type="compositionally biased region" description="Polar residues" evidence="1">
    <location>
        <begin position="23"/>
        <end position="51"/>
    </location>
</feature>
<sequence>MAVTLKNIKFYNPHSLPTRPSKRTSPNHNHTSIPRSASKSTDPTPNHSTVPFSPFSQPALPHPLPPRPPAIFPSSHHTASVTPYVPSSISHTPDPHPVYKNDFDQALDEFLSSKNSKKEDENSSSLLPTQDHGNGNHSHTALPDPEILAQTTASLQSSSWSLPKPVESPVEAKPTHPKPRDESQPREQPNDLACITSMETSPTFCTSEPHTSAPHEPNHDSTHTAIQGSARDSCVPNQERSETSGTSSAPIHSPEFGGATLGNESMDFQGNARESERASSCPLGDFSKTKEKSISTLVLSAHSAGCVGDPHESDSAPSDDENDADYLDHSETDASESLHPSKRRRRRPCDASSASQGAPKKLSSESPLAGQPESLPENSSPESESIPIQGFLRLRTKGTEVIYSLEFSQTHFSSFFADNQMKSPRPHSRTAYPTTKNPYSPEEDAFIIDLKARNLSWDEIEDQFAERFLYRKKSSLQPNAKYHTDLLTENLEMTLTFRQVAA</sequence>
<accession>A0A093VJA9</accession>
<evidence type="ECO:0000313" key="2">
    <source>
        <dbReference type="EMBL" id="KFX52637.1"/>
    </source>
</evidence>
<feature type="region of interest" description="Disordered" evidence="1">
    <location>
        <begin position="114"/>
        <end position="287"/>
    </location>
</feature>
<dbReference type="EMBL" id="JPOX01000002">
    <property type="protein sequence ID" value="KFX52637.1"/>
    <property type="molecule type" value="Genomic_DNA"/>
</dbReference>
<organism evidence="2">
    <name type="scientific">Talaromyces marneffei PM1</name>
    <dbReference type="NCBI Taxonomy" id="1077442"/>
    <lineage>
        <taxon>Eukaryota</taxon>
        <taxon>Fungi</taxon>
        <taxon>Dikarya</taxon>
        <taxon>Ascomycota</taxon>
        <taxon>Pezizomycotina</taxon>
        <taxon>Eurotiomycetes</taxon>
        <taxon>Eurotiomycetidae</taxon>
        <taxon>Eurotiales</taxon>
        <taxon>Trichocomaceae</taxon>
        <taxon>Talaromyces</taxon>
        <taxon>Talaromyces sect. Talaromyces</taxon>
    </lineage>
</organism>
<feature type="region of interest" description="Disordered" evidence="1">
    <location>
        <begin position="1"/>
        <end position="101"/>
    </location>
</feature>
<name>A0A093VJA9_TALMA</name>
<feature type="compositionally biased region" description="Polar residues" evidence="1">
    <location>
        <begin position="197"/>
        <end position="210"/>
    </location>
</feature>
<evidence type="ECO:0000256" key="1">
    <source>
        <dbReference type="SAM" id="MobiDB-lite"/>
    </source>
</evidence>
<dbReference type="HOGENOM" id="CLU_671169_0_0_1"/>
<feature type="compositionally biased region" description="Low complexity" evidence="1">
    <location>
        <begin position="372"/>
        <end position="386"/>
    </location>
</feature>
<feature type="compositionally biased region" description="Polar residues" evidence="1">
    <location>
        <begin position="77"/>
        <end position="91"/>
    </location>
</feature>
<feature type="compositionally biased region" description="Basic and acidic residues" evidence="1">
    <location>
        <begin position="178"/>
        <end position="189"/>
    </location>
</feature>
<proteinExistence type="predicted"/>
<comment type="caution">
    <text evidence="2">The sequence shown here is derived from an EMBL/GenBank/DDBJ whole genome shotgun (WGS) entry which is preliminary data.</text>
</comment>
<feature type="compositionally biased region" description="Pro residues" evidence="1">
    <location>
        <begin position="60"/>
        <end position="71"/>
    </location>
</feature>
<feature type="region of interest" description="Disordered" evidence="1">
    <location>
        <begin position="305"/>
        <end position="386"/>
    </location>
</feature>
<protein>
    <submittedName>
        <fullName evidence="2">Uncharacterized protein</fullName>
    </submittedName>
</protein>
<feature type="region of interest" description="Disordered" evidence="1">
    <location>
        <begin position="418"/>
        <end position="438"/>
    </location>
</feature>